<gene>
    <name evidence="1" type="ORF">HJG63_009864</name>
</gene>
<reference evidence="1 2" key="1">
    <citation type="journal article" date="2020" name="Nature">
        <title>Six reference-quality genomes reveal evolution of bat adaptations.</title>
        <authorList>
            <person name="Jebb D."/>
            <person name="Huang Z."/>
            <person name="Pippel M."/>
            <person name="Hughes G.M."/>
            <person name="Lavrichenko K."/>
            <person name="Devanna P."/>
            <person name="Winkler S."/>
            <person name="Jermiin L.S."/>
            <person name="Skirmuntt E.C."/>
            <person name="Katzourakis A."/>
            <person name="Burkitt-Gray L."/>
            <person name="Ray D.A."/>
            <person name="Sullivan K.A.M."/>
            <person name="Roscito J.G."/>
            <person name="Kirilenko B.M."/>
            <person name="Davalos L.M."/>
            <person name="Corthals A.P."/>
            <person name="Power M.L."/>
            <person name="Jones G."/>
            <person name="Ransome R.D."/>
            <person name="Dechmann D.K.N."/>
            <person name="Locatelli A.G."/>
            <person name="Puechmaille S.J."/>
            <person name="Fedrigo O."/>
            <person name="Jarvis E.D."/>
            <person name="Hiller M."/>
            <person name="Vernes S.C."/>
            <person name="Myers E.W."/>
            <person name="Teeling E.C."/>
        </authorList>
    </citation>
    <scope>NUCLEOTIDE SEQUENCE [LARGE SCALE GENOMIC DNA]</scope>
    <source>
        <strain evidence="1">MRouAeg1</strain>
        <tissue evidence="1">Muscle</tissue>
    </source>
</reference>
<comment type="caution">
    <text evidence="1">The sequence shown here is derived from an EMBL/GenBank/DDBJ whole genome shotgun (WGS) entry which is preliminary data.</text>
</comment>
<organism evidence="1 2">
    <name type="scientific">Rousettus aegyptiacus</name>
    <name type="common">Egyptian fruit bat</name>
    <name type="synonym">Pteropus aegyptiacus</name>
    <dbReference type="NCBI Taxonomy" id="9407"/>
    <lineage>
        <taxon>Eukaryota</taxon>
        <taxon>Metazoa</taxon>
        <taxon>Chordata</taxon>
        <taxon>Craniata</taxon>
        <taxon>Vertebrata</taxon>
        <taxon>Euteleostomi</taxon>
        <taxon>Mammalia</taxon>
        <taxon>Eutheria</taxon>
        <taxon>Laurasiatheria</taxon>
        <taxon>Chiroptera</taxon>
        <taxon>Yinpterochiroptera</taxon>
        <taxon>Pteropodoidea</taxon>
        <taxon>Pteropodidae</taxon>
        <taxon>Rousettinae</taxon>
        <taxon>Rousettus</taxon>
    </lineage>
</organism>
<dbReference type="AlphaFoldDB" id="A0A7J8BEW1"/>
<protein>
    <submittedName>
        <fullName evidence="1">Uncharacterized protein</fullName>
    </submittedName>
</protein>
<sequence>MGRCVFRGCMWKRHGRIRLPEDTGAKLSSARNRCALVCPEPSCDSSGLLSMTCKAAHHPSQLVRFLFCHSADPVLRNPHSKPLTRPSLLMATIVLRMSFYHFPLTPAVHPHAQLRRHKAFSAACSPYGRRRTVLPLLDFYVLAW</sequence>
<dbReference type="EMBL" id="JACASE010000017">
    <property type="protein sequence ID" value="KAF6397222.1"/>
    <property type="molecule type" value="Genomic_DNA"/>
</dbReference>
<evidence type="ECO:0000313" key="2">
    <source>
        <dbReference type="Proteomes" id="UP000593571"/>
    </source>
</evidence>
<keyword evidence="2" id="KW-1185">Reference proteome</keyword>
<name>A0A7J8BEW1_ROUAE</name>
<accession>A0A7J8BEW1</accession>
<evidence type="ECO:0000313" key="1">
    <source>
        <dbReference type="EMBL" id="KAF6397222.1"/>
    </source>
</evidence>
<dbReference type="Proteomes" id="UP000593571">
    <property type="component" value="Unassembled WGS sequence"/>
</dbReference>
<proteinExistence type="predicted"/>